<keyword evidence="2" id="KW-0560">Oxidoreductase</keyword>
<dbReference type="Gene3D" id="1.10.285.10">
    <property type="entry name" value="Glutamate Dehydrogenase, chain A, domain 3"/>
    <property type="match status" value="1"/>
</dbReference>
<dbReference type="InterPro" id="IPR050724">
    <property type="entry name" value="Glu_Leu_Phe_Val_DH"/>
</dbReference>
<dbReference type="PANTHER" id="PTHR43571">
    <property type="entry name" value="NADP-SPECIFIC GLUTAMATE DEHYDROGENASE 1-RELATED"/>
    <property type="match status" value="1"/>
</dbReference>
<dbReference type="Gene3D" id="3.40.50.10860">
    <property type="entry name" value="Leucine Dehydrogenase, chain A, domain 1"/>
    <property type="match status" value="1"/>
</dbReference>
<gene>
    <name evidence="4" type="ORF">METZ01_LOCUS376264</name>
</gene>
<feature type="non-terminal residue" evidence="4">
    <location>
        <position position="170"/>
    </location>
</feature>
<evidence type="ECO:0000256" key="1">
    <source>
        <dbReference type="ARBA" id="ARBA00006382"/>
    </source>
</evidence>
<dbReference type="PROSITE" id="PS00074">
    <property type="entry name" value="GLFV_DEHYDROGENASE"/>
    <property type="match status" value="1"/>
</dbReference>
<organism evidence="4">
    <name type="scientific">marine metagenome</name>
    <dbReference type="NCBI Taxonomy" id="408172"/>
    <lineage>
        <taxon>unclassified sequences</taxon>
        <taxon>metagenomes</taxon>
        <taxon>ecological metagenomes</taxon>
    </lineage>
</organism>
<accession>A0A382TMY2</accession>
<comment type="similarity">
    <text evidence="1">Belongs to the Glu/Leu/Phe/Val dehydrogenases family.</text>
</comment>
<dbReference type="GO" id="GO:0005829">
    <property type="term" value="C:cytosol"/>
    <property type="evidence" value="ECO:0007669"/>
    <property type="project" value="TreeGrafter"/>
</dbReference>
<dbReference type="FunFam" id="3.40.50.10860:FF:000002">
    <property type="entry name" value="Glutamate dehydrogenase"/>
    <property type="match status" value="1"/>
</dbReference>
<protein>
    <recommendedName>
        <fullName evidence="3">Glutamate/phenylalanine/leucine/valine/L-tryptophan dehydrogenase dimerisation domain-containing protein</fullName>
    </recommendedName>
</protein>
<dbReference type="InterPro" id="IPR006097">
    <property type="entry name" value="Glu/Leu/Phe/Val/Trp_DH_dimer"/>
</dbReference>
<dbReference type="SUPFAM" id="SSF53223">
    <property type="entry name" value="Aminoacid dehydrogenase-like, N-terminal domain"/>
    <property type="match status" value="1"/>
</dbReference>
<evidence type="ECO:0000313" key="4">
    <source>
        <dbReference type="EMBL" id="SVD23410.1"/>
    </source>
</evidence>
<sequence>MHKTVESFMESVISKNLGEDEFHQAVEEVVTSIWDYLQENPHYLHTKILDRLVEPERVIMFRVPWRDDQGKIQVNRGFRVEFNSAIGPYKGGLRFHPSVSLSILKFLGFEQIFKNSLTTLPMGGGKGGSDFDPKGKSDNEVMSFCQSFMTELCRHIGPVTDVPAGDIGVG</sequence>
<dbReference type="EMBL" id="UINC01137831">
    <property type="protein sequence ID" value="SVD23410.1"/>
    <property type="molecule type" value="Genomic_DNA"/>
</dbReference>
<name>A0A382TMY2_9ZZZZ</name>
<reference evidence="4" key="1">
    <citation type="submission" date="2018-05" db="EMBL/GenBank/DDBJ databases">
        <authorList>
            <person name="Lanie J.A."/>
            <person name="Ng W.-L."/>
            <person name="Kazmierczak K.M."/>
            <person name="Andrzejewski T.M."/>
            <person name="Davidsen T.M."/>
            <person name="Wayne K.J."/>
            <person name="Tettelin H."/>
            <person name="Glass J.I."/>
            <person name="Rusch D."/>
            <person name="Podicherti R."/>
            <person name="Tsui H.-C.T."/>
            <person name="Winkler M.E."/>
        </authorList>
    </citation>
    <scope>NUCLEOTIDE SEQUENCE</scope>
</reference>
<dbReference type="PANTHER" id="PTHR43571:SF1">
    <property type="entry name" value="NADP-SPECIFIC GLUTAMATE DEHYDROGENASE 1-RELATED"/>
    <property type="match status" value="1"/>
</dbReference>
<dbReference type="AlphaFoldDB" id="A0A382TMY2"/>
<proteinExistence type="inferred from homology"/>
<dbReference type="InterPro" id="IPR033524">
    <property type="entry name" value="Glu/Leu/Phe/Val_DH_AS"/>
</dbReference>
<dbReference type="GO" id="GO:0006537">
    <property type="term" value="P:glutamate biosynthetic process"/>
    <property type="evidence" value="ECO:0007669"/>
    <property type="project" value="TreeGrafter"/>
</dbReference>
<dbReference type="GO" id="GO:0004354">
    <property type="term" value="F:glutamate dehydrogenase (NADP+) activity"/>
    <property type="evidence" value="ECO:0007669"/>
    <property type="project" value="TreeGrafter"/>
</dbReference>
<feature type="domain" description="Glutamate/phenylalanine/leucine/valine/L-tryptophan dehydrogenase dimerisation" evidence="3">
    <location>
        <begin position="55"/>
        <end position="170"/>
    </location>
</feature>
<evidence type="ECO:0000256" key="2">
    <source>
        <dbReference type="ARBA" id="ARBA00023002"/>
    </source>
</evidence>
<dbReference type="Pfam" id="PF02812">
    <property type="entry name" value="ELFV_dehydrog_N"/>
    <property type="match status" value="1"/>
</dbReference>
<dbReference type="InterPro" id="IPR046346">
    <property type="entry name" value="Aminoacid_DH-like_N_sf"/>
</dbReference>
<evidence type="ECO:0000259" key="3">
    <source>
        <dbReference type="Pfam" id="PF02812"/>
    </source>
</evidence>